<reference evidence="2" key="1">
    <citation type="submission" date="2016-03" db="EMBL/GenBank/DDBJ databases">
        <authorList>
            <person name="Guldener U."/>
        </authorList>
    </citation>
    <scope>NUCLEOTIDE SEQUENCE [LARGE SCALE GENOMIC DNA]</scope>
</reference>
<organism evidence="1 2">
    <name type="scientific">Rhynchosporium secalis</name>
    <name type="common">Barley scald fungus</name>
    <dbReference type="NCBI Taxonomy" id="38038"/>
    <lineage>
        <taxon>Eukaryota</taxon>
        <taxon>Fungi</taxon>
        <taxon>Dikarya</taxon>
        <taxon>Ascomycota</taxon>
        <taxon>Pezizomycotina</taxon>
        <taxon>Leotiomycetes</taxon>
        <taxon>Helotiales</taxon>
        <taxon>Ploettnerulaceae</taxon>
        <taxon>Rhynchosporium</taxon>
    </lineage>
</organism>
<dbReference type="AlphaFoldDB" id="A0A1E1M7R5"/>
<proteinExistence type="predicted"/>
<evidence type="ECO:0000313" key="2">
    <source>
        <dbReference type="Proteomes" id="UP000177625"/>
    </source>
</evidence>
<evidence type="ECO:0000313" key="1">
    <source>
        <dbReference type="EMBL" id="CZT44705.1"/>
    </source>
</evidence>
<dbReference type="EMBL" id="FJVC01000185">
    <property type="protein sequence ID" value="CZT44705.1"/>
    <property type="molecule type" value="Genomic_DNA"/>
</dbReference>
<name>A0A1E1M7R5_RHYSE</name>
<sequence length="89" mass="10097">MSPNTKTTHERYCFLWPARPGPSSPLIRARRLSVQGSEWWRSWTGTCWDKTTSACMAPAEGLPKSTMSRWLGMVLFAPVILPSSEDLHF</sequence>
<accession>A0A1E1M7R5</accession>
<dbReference type="Proteomes" id="UP000177625">
    <property type="component" value="Unassembled WGS sequence"/>
</dbReference>
<protein>
    <submittedName>
        <fullName evidence="1">Uncharacterized protein</fullName>
    </submittedName>
</protein>
<keyword evidence="2" id="KW-1185">Reference proteome</keyword>
<gene>
    <name evidence="1" type="ORF">RSE6_04914</name>
</gene>